<proteinExistence type="predicted"/>
<sequence length="565" mass="63159">MTTTDTTTSTGTAAATDPAGYVDHDRLTRAQKALMALSGDVARQLAEQHGVCVRPLALRRIDLTSGKVDVVPVPCGARREDVCKPCAEKNRRIRMAQCREGWHLEHEPIPDRPDPTVEQKQLMAARADLHAAYQDARADADEEECEEIRETVAVVDDELRRLGVTGRLEPLDRPDRPAVKRSTRRRQDLPDLPRRPVDKRTLGQVFGNKYRPSTFLTLTLDSYGRVDGDGAAVDPDRYDYRRAARDAIHFPKILDRFWQNTRRCVGWDVQYFGTIEPQRRGAPHFHAAIRGTIPRAELRAIAAATDHGVFWPAHDEIRYTGKDMPRWDDRSKGFVDPDTREPLPTWEQATDPDVLTEPSHVVRFGAQVHVKGILGGTEEAGRHVGYLTKYLMKDVAHAAGLDDDATERQREHHRRLVAELRITPCSPTCPIWLIYGVQPKGARLSMASGQCKGKAHRAEHLGIAGRRVLVSRKWSGKTLADHAGERAAFVRQLLTATGVRPGYAVDDGPFEWERTKAGDPDVPTRPALLLHAISERQRWKADYDAAQLLAGAPPENRSATTEEAA</sequence>
<evidence type="ECO:0000313" key="2">
    <source>
        <dbReference type="EMBL" id="GEC22863.1"/>
    </source>
</evidence>
<gene>
    <name evidence="2" type="ORF">PHY01_51460</name>
</gene>
<dbReference type="Proteomes" id="UP000320338">
    <property type="component" value="Unassembled WGS sequence"/>
</dbReference>
<dbReference type="AlphaFoldDB" id="A0A4Y3WVN9"/>
<keyword evidence="3" id="KW-1185">Reference proteome</keyword>
<name>A0A4Y3WVN9_9PSEU</name>
<dbReference type="EMBL" id="BJNG01000061">
    <property type="protein sequence ID" value="GEC22863.1"/>
    <property type="molecule type" value="Genomic_DNA"/>
</dbReference>
<dbReference type="RefSeq" id="WP_246086151.1">
    <property type="nucleotide sequence ID" value="NZ_BAAARZ010000086.1"/>
</dbReference>
<evidence type="ECO:0000256" key="1">
    <source>
        <dbReference type="SAM" id="MobiDB-lite"/>
    </source>
</evidence>
<feature type="compositionally biased region" description="Basic and acidic residues" evidence="1">
    <location>
        <begin position="169"/>
        <end position="178"/>
    </location>
</feature>
<protein>
    <recommendedName>
        <fullName evidence="4">Replication initiator protein</fullName>
    </recommendedName>
</protein>
<evidence type="ECO:0000313" key="3">
    <source>
        <dbReference type="Proteomes" id="UP000320338"/>
    </source>
</evidence>
<dbReference type="InterPro" id="IPR046828">
    <property type="entry name" value="RepSA"/>
</dbReference>
<feature type="region of interest" description="Disordered" evidence="1">
    <location>
        <begin position="166"/>
        <end position="200"/>
    </location>
</feature>
<organism evidence="2 3">
    <name type="scientific">Pseudonocardia hydrocarbonoxydans</name>
    <dbReference type="NCBI Taxonomy" id="76726"/>
    <lineage>
        <taxon>Bacteria</taxon>
        <taxon>Bacillati</taxon>
        <taxon>Actinomycetota</taxon>
        <taxon>Actinomycetes</taxon>
        <taxon>Pseudonocardiales</taxon>
        <taxon>Pseudonocardiaceae</taxon>
        <taxon>Pseudonocardia</taxon>
    </lineage>
</organism>
<feature type="compositionally biased region" description="Basic and acidic residues" evidence="1">
    <location>
        <begin position="185"/>
        <end position="200"/>
    </location>
</feature>
<evidence type="ECO:0008006" key="4">
    <source>
        <dbReference type="Google" id="ProtNLM"/>
    </source>
</evidence>
<dbReference type="Pfam" id="PF20199">
    <property type="entry name" value="RepSA"/>
    <property type="match status" value="1"/>
</dbReference>
<accession>A0A4Y3WVN9</accession>
<comment type="caution">
    <text evidence="2">The sequence shown here is derived from an EMBL/GenBank/DDBJ whole genome shotgun (WGS) entry which is preliminary data.</text>
</comment>
<reference evidence="2 3" key="1">
    <citation type="submission" date="2019-06" db="EMBL/GenBank/DDBJ databases">
        <title>Whole genome shotgun sequence of Pseudonocardia hydrocarbonoxydans NBRC 14498.</title>
        <authorList>
            <person name="Hosoyama A."/>
            <person name="Uohara A."/>
            <person name="Ohji S."/>
            <person name="Ichikawa N."/>
        </authorList>
    </citation>
    <scope>NUCLEOTIDE SEQUENCE [LARGE SCALE GENOMIC DNA]</scope>
    <source>
        <strain evidence="2 3">NBRC 14498</strain>
    </source>
</reference>